<dbReference type="PANTHER" id="PTHR46082:SF11">
    <property type="entry name" value="AAA+ ATPASE DOMAIN-CONTAINING PROTEIN-RELATED"/>
    <property type="match status" value="1"/>
</dbReference>
<dbReference type="InterPro" id="IPR035994">
    <property type="entry name" value="Nucleoside_phosphorylase_sf"/>
</dbReference>
<keyword evidence="1" id="KW-0677">Repeat</keyword>
<dbReference type="SUPFAM" id="SSF52540">
    <property type="entry name" value="P-loop containing nucleoside triphosphate hydrolases"/>
    <property type="match status" value="1"/>
</dbReference>
<dbReference type="InterPro" id="IPR056884">
    <property type="entry name" value="NPHP3-like_N"/>
</dbReference>
<gene>
    <name evidence="5" type="ORF">FHETE_3643</name>
</gene>
<dbReference type="OrthoDB" id="427518at2759"/>
<dbReference type="SUPFAM" id="SSF53167">
    <property type="entry name" value="Purine and uridine phosphorylases"/>
    <property type="match status" value="1"/>
</dbReference>
<name>A0A8H5TNW8_FUSHE</name>
<dbReference type="GO" id="GO:0003824">
    <property type="term" value="F:catalytic activity"/>
    <property type="evidence" value="ECO:0007669"/>
    <property type="project" value="InterPro"/>
</dbReference>
<keyword evidence="6" id="KW-1185">Reference proteome</keyword>
<dbReference type="PROSITE" id="PS50297">
    <property type="entry name" value="ANK_REP_REGION"/>
    <property type="match status" value="1"/>
</dbReference>
<evidence type="ECO:0000313" key="5">
    <source>
        <dbReference type="EMBL" id="KAF5672509.1"/>
    </source>
</evidence>
<comment type="caution">
    <text evidence="5">The sequence shown here is derived from an EMBL/GenBank/DDBJ whole genome shotgun (WGS) entry which is preliminary data.</text>
</comment>
<dbReference type="AlphaFoldDB" id="A0A8H5TNW8"/>
<sequence length="1193" mass="135325">MKRRQPQLSDYTIGWVCALPIELAAAQEMLDDEHMELPHDDIEDTNLYTLGRIGHHNVVVVCLPSGQIGNNCAAVIATQMKSRFTSIRFGLMVGIGGGVPSDKADIRLGDIVISQPDSQHGGVVQYDSGKSTPSGFQRTGTLNAPPTVLLNVLSKFRANAFRDRNDIEKHLSQITKSSTFNRDDLEPDILFEASYNHVQGENCDMCRLQRQIHRKPRKDETPQVHFGTLASGNRVMRDGIMRDRVSNELGGVLCFEMEAAGLMNSFPCLVIRGICDYADSHKNKTWQPYAAATAAACAKEILLMTPTTEKPKFRRKTNNKDIKEMQEKLTDSMDMDSAGAFLSMLSPTLDSQQKIHMPSFGAKRFHWVFRNIDFKTWVSSKVSQTLWISGPAEFNLKGIVPHIAKMQTHQASGDHKYGIHISCTESTDFRQLVHSLLHRVITNSTSGVLAALQIFLKSLLSYYYEDTAARYMESTNNIVYFSPLDHLEDMLSKMLRLQDNYLRSALSRLIGHEGETINFIIIDGLEYIQETGHGFFQSLRTLIGQIPIEMPKIKILVVGQLRPRNDPALEGLVRISYDRERQACLNSLRFDNTRVNKISSEYEGSCDWLWSHPNFLEWSASRNSRLLLIEGKPGSGKSTITKCFHKEAPKHIRGLKASIVASFFYSYREGELQRSHKNMLRSILYDILLQDDTFFYHKAQEIYRRQQGKDWTYESLKHVFRSLATHEQSKEVCLVIDAVDESEEADRRNILTILSELCSNSSSCIIKAFVASRPINELKLRRCTALSFIKLQDETRDAIALFARSFLDDLDMARVYDKAVDYILEHAQGVFLWVKLVGEELLAFQESGCSQEEVFTSLQSLPTELEDYYEHMLLKMNKREKEVRDTIKMFSFVLYGQRPLAVMEVLHALSVLDCQSSNFVPASDYIEKHLPTERRIWFCGGNFLETARQDEQEVVQVMHQTAREFFLSPHGSVANSNFKISEHDAHSGIARTCLQYLMLCATETAELSSFPDVKCWTINHHLAFARFLEAKPLAVYALEFSRHHMDASQDREDIGELISQFTSNLGAHGAIHFFEKWIKKNLGQKVIESHERQAAIYFRDQVLLAAAKYGLSNAVRMLLIAGADVNAKDHGKTPLSWAAWRGHITVVKALIIWPGVELYVVDYSNETPLSLAKSSGHKKVVELLKPTYVPATL</sequence>
<organism evidence="5 6">
    <name type="scientific">Fusarium heterosporum</name>
    <dbReference type="NCBI Taxonomy" id="42747"/>
    <lineage>
        <taxon>Eukaryota</taxon>
        <taxon>Fungi</taxon>
        <taxon>Dikarya</taxon>
        <taxon>Ascomycota</taxon>
        <taxon>Pezizomycotina</taxon>
        <taxon>Sordariomycetes</taxon>
        <taxon>Hypocreomycetidae</taxon>
        <taxon>Hypocreales</taxon>
        <taxon>Nectriaceae</taxon>
        <taxon>Fusarium</taxon>
        <taxon>Fusarium heterosporum species complex</taxon>
    </lineage>
</organism>
<dbReference type="PROSITE" id="PS50088">
    <property type="entry name" value="ANK_REPEAT"/>
    <property type="match status" value="2"/>
</dbReference>
<evidence type="ECO:0000256" key="1">
    <source>
        <dbReference type="ARBA" id="ARBA00022737"/>
    </source>
</evidence>
<evidence type="ECO:0000256" key="2">
    <source>
        <dbReference type="PROSITE-ProRule" id="PRU00023"/>
    </source>
</evidence>
<feature type="repeat" description="ANK" evidence="2">
    <location>
        <begin position="1103"/>
        <end position="1130"/>
    </location>
</feature>
<dbReference type="GO" id="GO:0009116">
    <property type="term" value="P:nucleoside metabolic process"/>
    <property type="evidence" value="ECO:0007669"/>
    <property type="project" value="InterPro"/>
</dbReference>
<dbReference type="Gene3D" id="3.40.50.300">
    <property type="entry name" value="P-loop containing nucleotide triphosphate hydrolases"/>
    <property type="match status" value="1"/>
</dbReference>
<dbReference type="InterPro" id="IPR000845">
    <property type="entry name" value="Nucleoside_phosphorylase_d"/>
</dbReference>
<protein>
    <submittedName>
        <fullName evidence="5">Ankyrin repeat-containing protein</fullName>
    </submittedName>
</protein>
<dbReference type="Proteomes" id="UP000567885">
    <property type="component" value="Unassembled WGS sequence"/>
</dbReference>
<dbReference type="InterPro" id="IPR053137">
    <property type="entry name" value="NLR-like"/>
</dbReference>
<feature type="domain" description="Nephrocystin 3-like N-terminal" evidence="4">
    <location>
        <begin position="604"/>
        <end position="773"/>
    </location>
</feature>
<dbReference type="Pfam" id="PF12796">
    <property type="entry name" value="Ank_2"/>
    <property type="match status" value="1"/>
</dbReference>
<feature type="repeat" description="ANK" evidence="2">
    <location>
        <begin position="1130"/>
        <end position="1151"/>
    </location>
</feature>
<evidence type="ECO:0000259" key="3">
    <source>
        <dbReference type="Pfam" id="PF01048"/>
    </source>
</evidence>
<dbReference type="InterPro" id="IPR036770">
    <property type="entry name" value="Ankyrin_rpt-contain_sf"/>
</dbReference>
<dbReference type="Pfam" id="PF24883">
    <property type="entry name" value="NPHP3_N"/>
    <property type="match status" value="1"/>
</dbReference>
<feature type="domain" description="Nucleoside phosphorylase" evidence="3">
    <location>
        <begin position="12"/>
        <end position="299"/>
    </location>
</feature>
<dbReference type="Gene3D" id="3.40.50.1580">
    <property type="entry name" value="Nucleoside phosphorylase domain"/>
    <property type="match status" value="1"/>
</dbReference>
<dbReference type="InterPro" id="IPR027417">
    <property type="entry name" value="P-loop_NTPase"/>
</dbReference>
<dbReference type="Gene3D" id="1.25.40.20">
    <property type="entry name" value="Ankyrin repeat-containing domain"/>
    <property type="match status" value="1"/>
</dbReference>
<evidence type="ECO:0000259" key="4">
    <source>
        <dbReference type="Pfam" id="PF24883"/>
    </source>
</evidence>
<dbReference type="SUPFAM" id="SSF48403">
    <property type="entry name" value="Ankyrin repeat"/>
    <property type="match status" value="1"/>
</dbReference>
<reference evidence="5 6" key="1">
    <citation type="submission" date="2020-05" db="EMBL/GenBank/DDBJ databases">
        <title>Identification and distribution of gene clusters putatively required for synthesis of sphingolipid metabolism inhibitors in phylogenetically diverse species of the filamentous fungus Fusarium.</title>
        <authorList>
            <person name="Kim H.-S."/>
            <person name="Busman M."/>
            <person name="Brown D.W."/>
            <person name="Divon H."/>
            <person name="Uhlig S."/>
            <person name="Proctor R.H."/>
        </authorList>
    </citation>
    <scope>NUCLEOTIDE SEQUENCE [LARGE SCALE GENOMIC DNA]</scope>
    <source>
        <strain evidence="5 6">NRRL 20693</strain>
    </source>
</reference>
<accession>A0A8H5TNW8</accession>
<dbReference type="Pfam" id="PF01048">
    <property type="entry name" value="PNP_UDP_1"/>
    <property type="match status" value="1"/>
</dbReference>
<evidence type="ECO:0000313" key="6">
    <source>
        <dbReference type="Proteomes" id="UP000567885"/>
    </source>
</evidence>
<dbReference type="SMART" id="SM00248">
    <property type="entry name" value="ANK"/>
    <property type="match status" value="3"/>
</dbReference>
<keyword evidence="2" id="KW-0040">ANK repeat</keyword>
<dbReference type="InterPro" id="IPR002110">
    <property type="entry name" value="Ankyrin_rpt"/>
</dbReference>
<dbReference type="EMBL" id="JAAGWQ010000059">
    <property type="protein sequence ID" value="KAF5672509.1"/>
    <property type="molecule type" value="Genomic_DNA"/>
</dbReference>
<proteinExistence type="predicted"/>
<dbReference type="PANTHER" id="PTHR46082">
    <property type="entry name" value="ATP/GTP-BINDING PROTEIN-RELATED"/>
    <property type="match status" value="1"/>
</dbReference>